<evidence type="ECO:0000313" key="2">
    <source>
        <dbReference type="Proteomes" id="UP000887159"/>
    </source>
</evidence>
<keyword evidence="2" id="KW-1185">Reference proteome</keyword>
<dbReference type="AlphaFoldDB" id="A0A8X6SN78"/>
<name>A0A8X6SN78_TRICX</name>
<dbReference type="PANTHER" id="PTHR47331">
    <property type="entry name" value="PHD-TYPE DOMAIN-CONTAINING PROTEIN"/>
    <property type="match status" value="1"/>
</dbReference>
<gene>
    <name evidence="1" type="primary">AVEN_158924_1</name>
    <name evidence="1" type="ORF">TNCV_3699541</name>
</gene>
<comment type="caution">
    <text evidence="1">The sequence shown here is derived from an EMBL/GenBank/DDBJ whole genome shotgun (WGS) entry which is preliminary data.</text>
</comment>
<dbReference type="EMBL" id="BMAU01021292">
    <property type="protein sequence ID" value="GFY09993.1"/>
    <property type="molecule type" value="Genomic_DNA"/>
</dbReference>
<proteinExistence type="predicted"/>
<evidence type="ECO:0000313" key="1">
    <source>
        <dbReference type="EMBL" id="GFY09993.1"/>
    </source>
</evidence>
<dbReference type="Proteomes" id="UP000887159">
    <property type="component" value="Unassembled WGS sequence"/>
</dbReference>
<reference evidence="1" key="1">
    <citation type="submission" date="2020-08" db="EMBL/GenBank/DDBJ databases">
        <title>Multicomponent nature underlies the extraordinary mechanical properties of spider dragline silk.</title>
        <authorList>
            <person name="Kono N."/>
            <person name="Nakamura H."/>
            <person name="Mori M."/>
            <person name="Yoshida Y."/>
            <person name="Ohtoshi R."/>
            <person name="Malay A.D."/>
            <person name="Moran D.A.P."/>
            <person name="Tomita M."/>
            <person name="Numata K."/>
            <person name="Arakawa K."/>
        </authorList>
    </citation>
    <scope>NUCLEOTIDE SEQUENCE</scope>
</reference>
<organism evidence="1 2">
    <name type="scientific">Trichonephila clavipes</name>
    <name type="common">Golden silk orbweaver</name>
    <name type="synonym">Nephila clavipes</name>
    <dbReference type="NCBI Taxonomy" id="2585209"/>
    <lineage>
        <taxon>Eukaryota</taxon>
        <taxon>Metazoa</taxon>
        <taxon>Ecdysozoa</taxon>
        <taxon>Arthropoda</taxon>
        <taxon>Chelicerata</taxon>
        <taxon>Arachnida</taxon>
        <taxon>Araneae</taxon>
        <taxon>Araneomorphae</taxon>
        <taxon>Entelegynae</taxon>
        <taxon>Araneoidea</taxon>
        <taxon>Nephilidae</taxon>
        <taxon>Trichonephila</taxon>
    </lineage>
</organism>
<accession>A0A8X6SN78</accession>
<sequence>MNEMKEDSKSETGYYLPHHGILRPDNMTTKLCVVFNVSAKTTSGYSLNGLLYKGGVLRVDLFSVLIRFRKHNYAFTTDIKQMYRMTELNESQTRLQKILWKSSTKIYELRTNCHIRHSKRSVQGFEATRFR</sequence>
<protein>
    <submittedName>
        <fullName evidence="1">DUF1758 domain-containing protein</fullName>
    </submittedName>
</protein>